<name>A0ABP1GVN5_9EUKA</name>
<protein>
    <submittedName>
        <fullName evidence="1">Hypothetical_protein</fullName>
    </submittedName>
</protein>
<evidence type="ECO:0000313" key="2">
    <source>
        <dbReference type="Proteomes" id="UP001642409"/>
    </source>
</evidence>
<organism evidence="1 2">
    <name type="scientific">Hexamita inflata</name>
    <dbReference type="NCBI Taxonomy" id="28002"/>
    <lineage>
        <taxon>Eukaryota</taxon>
        <taxon>Metamonada</taxon>
        <taxon>Diplomonadida</taxon>
        <taxon>Hexamitidae</taxon>
        <taxon>Hexamitinae</taxon>
        <taxon>Hexamita</taxon>
    </lineage>
</organism>
<gene>
    <name evidence="1" type="ORF">HINF_LOCUS4804</name>
</gene>
<proteinExistence type="predicted"/>
<dbReference type="EMBL" id="CAXDID020000009">
    <property type="protein sequence ID" value="CAL5978484.1"/>
    <property type="molecule type" value="Genomic_DNA"/>
</dbReference>
<sequence length="99" mass="11796">MQVFNIPRKFFCVTVITYIDVQYTIIPFRFVHPKKAQDELRGLGTYCFNSNYTDDERENNGNLFVTNEQMFFQTCAGSLFEIQRSKKLVKKQQQQLRIK</sequence>
<evidence type="ECO:0000313" key="1">
    <source>
        <dbReference type="EMBL" id="CAL5978484.1"/>
    </source>
</evidence>
<accession>A0ABP1GVN5</accession>
<keyword evidence="2" id="KW-1185">Reference proteome</keyword>
<reference evidence="1 2" key="1">
    <citation type="submission" date="2024-07" db="EMBL/GenBank/DDBJ databases">
        <authorList>
            <person name="Akdeniz Z."/>
        </authorList>
    </citation>
    <scope>NUCLEOTIDE SEQUENCE [LARGE SCALE GENOMIC DNA]</scope>
</reference>
<comment type="caution">
    <text evidence="1">The sequence shown here is derived from an EMBL/GenBank/DDBJ whole genome shotgun (WGS) entry which is preliminary data.</text>
</comment>
<dbReference type="Proteomes" id="UP001642409">
    <property type="component" value="Unassembled WGS sequence"/>
</dbReference>